<evidence type="ECO:0000256" key="1">
    <source>
        <dbReference type="ARBA" id="ARBA00022741"/>
    </source>
</evidence>
<proteinExistence type="predicted"/>
<gene>
    <name evidence="5" type="ORF">RFI_09693</name>
</gene>
<evidence type="ECO:0000313" key="5">
    <source>
        <dbReference type="EMBL" id="ETO27440.1"/>
    </source>
</evidence>
<evidence type="ECO:0000256" key="2">
    <source>
        <dbReference type="ARBA" id="ARBA00023134"/>
    </source>
</evidence>
<dbReference type="SUPFAM" id="SSF52540">
    <property type="entry name" value="P-loop containing nucleoside triphosphate hydrolases"/>
    <property type="match status" value="1"/>
</dbReference>
<dbReference type="PANTHER" id="PTHR24070">
    <property type="entry name" value="RAS, DI-RAS, AND RHEB FAMILY MEMBERS OF SMALL GTPASE SUPERFAMILY"/>
    <property type="match status" value="1"/>
</dbReference>
<dbReference type="SMART" id="SM00174">
    <property type="entry name" value="RHO"/>
    <property type="match status" value="1"/>
</dbReference>
<dbReference type="PROSITE" id="PS51419">
    <property type="entry name" value="RAB"/>
    <property type="match status" value="1"/>
</dbReference>
<feature type="transmembrane region" description="Helical" evidence="4">
    <location>
        <begin position="399"/>
        <end position="418"/>
    </location>
</feature>
<feature type="transmembrane region" description="Helical" evidence="4">
    <location>
        <begin position="290"/>
        <end position="307"/>
    </location>
</feature>
<feature type="compositionally biased region" description="Low complexity" evidence="3">
    <location>
        <begin position="7"/>
        <end position="18"/>
    </location>
</feature>
<dbReference type="GO" id="GO:0016020">
    <property type="term" value="C:membrane"/>
    <property type="evidence" value="ECO:0007669"/>
    <property type="project" value="InterPro"/>
</dbReference>
<keyword evidence="4" id="KW-0472">Membrane</keyword>
<dbReference type="InterPro" id="IPR020849">
    <property type="entry name" value="Small_GTPase_Ras-type"/>
</dbReference>
<evidence type="ECO:0000313" key="6">
    <source>
        <dbReference type="Proteomes" id="UP000023152"/>
    </source>
</evidence>
<keyword evidence="2" id="KW-0342">GTP-binding</keyword>
<evidence type="ECO:0000256" key="4">
    <source>
        <dbReference type="SAM" id="Phobius"/>
    </source>
</evidence>
<feature type="non-terminal residue" evidence="5">
    <location>
        <position position="507"/>
    </location>
</feature>
<dbReference type="Pfam" id="PF00071">
    <property type="entry name" value="Ras"/>
    <property type="match status" value="1"/>
</dbReference>
<keyword evidence="4" id="KW-0812">Transmembrane</keyword>
<dbReference type="Gene3D" id="3.40.50.300">
    <property type="entry name" value="P-loop containing nucleotide triphosphate hydrolases"/>
    <property type="match status" value="1"/>
</dbReference>
<organism evidence="5 6">
    <name type="scientific">Reticulomyxa filosa</name>
    <dbReference type="NCBI Taxonomy" id="46433"/>
    <lineage>
        <taxon>Eukaryota</taxon>
        <taxon>Sar</taxon>
        <taxon>Rhizaria</taxon>
        <taxon>Retaria</taxon>
        <taxon>Foraminifera</taxon>
        <taxon>Monothalamids</taxon>
        <taxon>Reticulomyxidae</taxon>
        <taxon>Reticulomyxa</taxon>
    </lineage>
</organism>
<dbReference type="EMBL" id="ASPP01007254">
    <property type="protein sequence ID" value="ETO27440.1"/>
    <property type="molecule type" value="Genomic_DNA"/>
</dbReference>
<dbReference type="PROSITE" id="PS51421">
    <property type="entry name" value="RAS"/>
    <property type="match status" value="1"/>
</dbReference>
<protein>
    <submittedName>
        <fullName evidence="5">Ras family small GTPase</fullName>
    </submittedName>
</protein>
<keyword evidence="1" id="KW-0547">Nucleotide-binding</keyword>
<evidence type="ECO:0000256" key="3">
    <source>
        <dbReference type="SAM" id="MobiDB-lite"/>
    </source>
</evidence>
<feature type="transmembrane region" description="Helical" evidence="4">
    <location>
        <begin position="438"/>
        <end position="457"/>
    </location>
</feature>
<keyword evidence="4" id="KW-1133">Transmembrane helix</keyword>
<dbReference type="InterPro" id="IPR001806">
    <property type="entry name" value="Small_GTPase"/>
</dbReference>
<accession>X6NMG6</accession>
<name>X6NMG6_RETFI</name>
<dbReference type="PRINTS" id="PR00449">
    <property type="entry name" value="RASTRNSFRMNG"/>
</dbReference>
<dbReference type="SMART" id="SM00175">
    <property type="entry name" value="RAB"/>
    <property type="match status" value="1"/>
</dbReference>
<sequence length="507" mass="58877">MAVRPASQSHSQSQSQSQPRDSEPDFYVGVFGSSAVGKTSIVSQFVHGVFQQAHDPTIEGERNSYRKIFAFDDKRLLLDILDTAGQEEFASLQDSWIRTRDAFLFVIAYGDVHFNKSWTCLEHYVSKLIKSTNGNIAALPIVVAATRIDEYPPEQYEAQKKIVTQFIKNNNFGYVEISASNKEKVKECFMQLVTRQNEMTLAIASTDVKMNNNSGQTSKWLQTINLCGSTVKTCKQRLVGESLEMEQQIELQQRLRLNQVQEKDVPVDKVLLPVLSLKEFNIVRKFRWDILVRSLIYGLVLPLRLLWQLIAFCSFSPSMFRFYFFLSSLFPYEQLWIKYPRDLDYTRPEAISYDLLGLVVGRKELVVSESTNDKEKQKASVKNYIWFLNQSREQLIERFFLFLIASGVFALIIYHLYYASKFVYYDDNVSVVETAGPFCLYIVFWVLFSVWISYDVVIDPPLASWHKLLAIELYFGEHFEYKVTAGEYLYAYERAKLRPKQFPSYFL</sequence>
<reference evidence="5 6" key="1">
    <citation type="journal article" date="2013" name="Curr. Biol.">
        <title>The Genome of the Foraminiferan Reticulomyxa filosa.</title>
        <authorList>
            <person name="Glockner G."/>
            <person name="Hulsmann N."/>
            <person name="Schleicher M."/>
            <person name="Noegel A.A."/>
            <person name="Eichinger L."/>
            <person name="Gallinger C."/>
            <person name="Pawlowski J."/>
            <person name="Sierra R."/>
            <person name="Euteneuer U."/>
            <person name="Pillet L."/>
            <person name="Moustafa A."/>
            <person name="Platzer M."/>
            <person name="Groth M."/>
            <person name="Szafranski K."/>
            <person name="Schliwa M."/>
        </authorList>
    </citation>
    <scope>NUCLEOTIDE SEQUENCE [LARGE SCALE GENOMIC DNA]</scope>
</reference>
<dbReference type="InterPro" id="IPR027417">
    <property type="entry name" value="P-loop_NTPase"/>
</dbReference>
<dbReference type="GO" id="GO:0003924">
    <property type="term" value="F:GTPase activity"/>
    <property type="evidence" value="ECO:0007669"/>
    <property type="project" value="InterPro"/>
</dbReference>
<dbReference type="SMART" id="SM00173">
    <property type="entry name" value="RAS"/>
    <property type="match status" value="1"/>
</dbReference>
<dbReference type="AlphaFoldDB" id="X6NMG6"/>
<dbReference type="GO" id="GO:0005525">
    <property type="term" value="F:GTP binding"/>
    <property type="evidence" value="ECO:0007669"/>
    <property type="project" value="UniProtKB-KW"/>
</dbReference>
<dbReference type="Proteomes" id="UP000023152">
    <property type="component" value="Unassembled WGS sequence"/>
</dbReference>
<comment type="caution">
    <text evidence="5">The sequence shown here is derived from an EMBL/GenBank/DDBJ whole genome shotgun (WGS) entry which is preliminary data.</text>
</comment>
<keyword evidence="6" id="KW-1185">Reference proteome</keyword>
<feature type="region of interest" description="Disordered" evidence="3">
    <location>
        <begin position="1"/>
        <end position="23"/>
    </location>
</feature>
<dbReference type="GO" id="GO:0007165">
    <property type="term" value="P:signal transduction"/>
    <property type="evidence" value="ECO:0007669"/>
    <property type="project" value="InterPro"/>
</dbReference>